<proteinExistence type="predicted"/>
<dbReference type="Proteomes" id="UP000292082">
    <property type="component" value="Unassembled WGS sequence"/>
</dbReference>
<keyword evidence="2" id="KW-1185">Reference proteome</keyword>
<evidence type="ECO:0000313" key="2">
    <source>
        <dbReference type="Proteomes" id="UP000292082"/>
    </source>
</evidence>
<accession>A0A4V6MWM4</accession>
<sequence>MTVKCTVCYAWGALPTKIAPDQEPSAETSDSSALVHTWPKVYAAWHCIENPAHICIARLGIDDTADKPLTQDTTFTPVRERMMIHE</sequence>
<protein>
    <submittedName>
        <fullName evidence="1">Uncharacterized protein</fullName>
    </submittedName>
</protein>
<dbReference type="EMBL" id="ML145232">
    <property type="protein sequence ID" value="TBU52903.1"/>
    <property type="molecule type" value="Genomic_DNA"/>
</dbReference>
<gene>
    <name evidence="1" type="ORF">BD310DRAFT_939134</name>
</gene>
<name>A0A4V6MWM4_9APHY</name>
<evidence type="ECO:0000313" key="1">
    <source>
        <dbReference type="EMBL" id="TBU52903.1"/>
    </source>
</evidence>
<reference evidence="1 2" key="1">
    <citation type="submission" date="2019-01" db="EMBL/GenBank/DDBJ databases">
        <title>Draft genome sequences of three monokaryotic isolates of the white-rot basidiomycete fungus Dichomitus squalens.</title>
        <authorList>
            <consortium name="DOE Joint Genome Institute"/>
            <person name="Lopez S.C."/>
            <person name="Andreopoulos B."/>
            <person name="Pangilinan J."/>
            <person name="Lipzen A."/>
            <person name="Riley R."/>
            <person name="Ahrendt S."/>
            <person name="Ng V."/>
            <person name="Barry K."/>
            <person name="Daum C."/>
            <person name="Grigoriev I.V."/>
            <person name="Hilden K.S."/>
            <person name="Makela M.R."/>
            <person name="de Vries R.P."/>
        </authorList>
    </citation>
    <scope>NUCLEOTIDE SEQUENCE [LARGE SCALE GENOMIC DNA]</scope>
    <source>
        <strain evidence="1 2">CBS 464.89</strain>
    </source>
</reference>
<organism evidence="1 2">
    <name type="scientific">Dichomitus squalens</name>
    <dbReference type="NCBI Taxonomy" id="114155"/>
    <lineage>
        <taxon>Eukaryota</taxon>
        <taxon>Fungi</taxon>
        <taxon>Dikarya</taxon>
        <taxon>Basidiomycota</taxon>
        <taxon>Agaricomycotina</taxon>
        <taxon>Agaricomycetes</taxon>
        <taxon>Polyporales</taxon>
        <taxon>Polyporaceae</taxon>
        <taxon>Dichomitus</taxon>
    </lineage>
</organism>
<dbReference type="AlphaFoldDB" id="A0A4V6MWM4"/>